<accession>A0ACC0Q7F6</accession>
<protein>
    <submittedName>
        <fullName evidence="1">Uncharacterized protein</fullName>
    </submittedName>
</protein>
<reference evidence="1" key="1">
    <citation type="submission" date="2022-02" db="EMBL/GenBank/DDBJ databases">
        <title>Plant Genome Project.</title>
        <authorList>
            <person name="Zhang R.-G."/>
        </authorList>
    </citation>
    <scope>NUCLEOTIDE SEQUENCE</scope>
    <source>
        <strain evidence="1">AT1</strain>
    </source>
</reference>
<evidence type="ECO:0000313" key="2">
    <source>
        <dbReference type="Proteomes" id="UP001062846"/>
    </source>
</evidence>
<proteinExistence type="predicted"/>
<comment type="caution">
    <text evidence="1">The sequence shown here is derived from an EMBL/GenBank/DDBJ whole genome shotgun (WGS) entry which is preliminary data.</text>
</comment>
<keyword evidence="2" id="KW-1185">Reference proteome</keyword>
<gene>
    <name evidence="1" type="ORF">RHMOL_Rhmol01G0225000</name>
</gene>
<organism evidence="1 2">
    <name type="scientific">Rhododendron molle</name>
    <name type="common">Chinese azalea</name>
    <name type="synonym">Azalea mollis</name>
    <dbReference type="NCBI Taxonomy" id="49168"/>
    <lineage>
        <taxon>Eukaryota</taxon>
        <taxon>Viridiplantae</taxon>
        <taxon>Streptophyta</taxon>
        <taxon>Embryophyta</taxon>
        <taxon>Tracheophyta</taxon>
        <taxon>Spermatophyta</taxon>
        <taxon>Magnoliopsida</taxon>
        <taxon>eudicotyledons</taxon>
        <taxon>Gunneridae</taxon>
        <taxon>Pentapetalae</taxon>
        <taxon>asterids</taxon>
        <taxon>Ericales</taxon>
        <taxon>Ericaceae</taxon>
        <taxon>Ericoideae</taxon>
        <taxon>Rhodoreae</taxon>
        <taxon>Rhododendron</taxon>
    </lineage>
</organism>
<evidence type="ECO:0000313" key="1">
    <source>
        <dbReference type="EMBL" id="KAI8572757.1"/>
    </source>
</evidence>
<dbReference type="Proteomes" id="UP001062846">
    <property type="component" value="Chromosome 1"/>
</dbReference>
<dbReference type="EMBL" id="CM046388">
    <property type="protein sequence ID" value="KAI8572757.1"/>
    <property type="molecule type" value="Genomic_DNA"/>
</dbReference>
<sequence>MIKHQLEQTQAKMSVWDVLVHSTRHREGLIQALSQLKVPSAITPDELVALIKTIPIKHASTFTDRDLPAEGTDHNRWLHITLKCHDKWVPVILVDNGSAINVCPLRICLLLEVYQGKPEPFWDKETNTLLPGFEIFANDVWPESEEEFEAVEEQKEPVD</sequence>
<name>A0ACC0Q7F6_RHOML</name>